<protein>
    <recommendedName>
        <fullName evidence="3">MORN repeat-containing protein</fullName>
    </recommendedName>
</protein>
<name>V9SGI0_9VIRU</name>
<sequence>MENIKFLEKHTSFLSSLPYDFSPQIFGGTKKFVSYGIPGSTRTFRKRKNKVFSCEYKGQNRHGEELVFLHDKLYQRVEWHCGAKDGKETTYYDDGKKLSEGNWQTGRRVGTWTYWYAGENKRKEDVWYFDEIIKTSTWNRRGKLMYSCEFRWGRKHGTEKKWINYRQGYDLTKYDNGRIFSTEYIQR</sequence>
<dbReference type="Gene3D" id="2.20.110.10">
    <property type="entry name" value="Histone H3 K4-specific methyltransferase SET7/9 N-terminal domain"/>
    <property type="match status" value="1"/>
</dbReference>
<accession>V9SGI0</accession>
<reference evidence="1 2" key="1">
    <citation type="journal article" date="2014" name="Arch. Virol.">
        <title>Complete genome sequence of Tunisvirus, a new member of the proposed family Marseilleviridae.</title>
        <authorList>
            <person name="Aherfi S."/>
            <person name="Boughalmi M."/>
            <person name="Pagnier I."/>
            <person name="Fournous G."/>
            <person name="La Scola B."/>
            <person name="Raoult D."/>
            <person name="Colson P."/>
        </authorList>
    </citation>
    <scope>NUCLEOTIDE SEQUENCE [LARGE SCALE GENOMIC DNA]</scope>
    <source>
        <strain evidence="1 2">U484</strain>
    </source>
</reference>
<evidence type="ECO:0000313" key="2">
    <source>
        <dbReference type="Proteomes" id="UP000232615"/>
    </source>
</evidence>
<dbReference type="SUPFAM" id="SSF82185">
    <property type="entry name" value="Histone H3 K4-specific methyltransferase SET7/9 N-terminal domain"/>
    <property type="match status" value="1"/>
</dbReference>
<evidence type="ECO:0000313" key="1">
    <source>
        <dbReference type="EMBL" id="AHC54872.1"/>
    </source>
</evidence>
<gene>
    <name evidence="1" type="ORF">TNS_ORF154</name>
</gene>
<organism evidence="1 2">
    <name type="scientific">Tunisvirus fontaine2</name>
    <dbReference type="NCBI Taxonomy" id="1421067"/>
    <lineage>
        <taxon>Viruses</taxon>
        <taxon>Varidnaviria</taxon>
        <taxon>Bamfordvirae</taxon>
        <taxon>Nucleocytoviricota</taxon>
        <taxon>Megaviricetes</taxon>
        <taxon>Pimascovirales</taxon>
        <taxon>Pimascovirales incertae sedis</taxon>
        <taxon>Marseilleviridae</taxon>
        <taxon>Losannavirus</taxon>
        <taxon>Losannavirus tunisense</taxon>
    </lineage>
</organism>
<dbReference type="Proteomes" id="UP000232615">
    <property type="component" value="Segment"/>
</dbReference>
<dbReference type="EMBL" id="KF483846">
    <property type="protein sequence ID" value="AHC54872.1"/>
    <property type="molecule type" value="Genomic_DNA"/>
</dbReference>
<evidence type="ECO:0008006" key="3">
    <source>
        <dbReference type="Google" id="ProtNLM"/>
    </source>
</evidence>
<proteinExistence type="predicted"/>
<keyword evidence="2" id="KW-1185">Reference proteome</keyword>